<keyword evidence="8" id="KW-1185">Reference proteome</keyword>
<reference evidence="7" key="1">
    <citation type="journal article" date="2022" name="Int. J. Mol. Sci.">
        <title>Draft Genome of Tanacetum Coccineum: Genomic Comparison of Closely Related Tanacetum-Family Plants.</title>
        <authorList>
            <person name="Yamashiro T."/>
            <person name="Shiraishi A."/>
            <person name="Nakayama K."/>
            <person name="Satake H."/>
        </authorList>
    </citation>
    <scope>NUCLEOTIDE SEQUENCE</scope>
</reference>
<evidence type="ECO:0000259" key="6">
    <source>
        <dbReference type="Pfam" id="PF01095"/>
    </source>
</evidence>
<dbReference type="InterPro" id="IPR000070">
    <property type="entry name" value="Pectinesterase_cat"/>
</dbReference>
<dbReference type="EMBL" id="BQNB010012694">
    <property type="protein sequence ID" value="GJT06741.1"/>
    <property type="molecule type" value="Genomic_DNA"/>
</dbReference>
<dbReference type="InterPro" id="IPR011050">
    <property type="entry name" value="Pectin_lyase_fold/virulence"/>
</dbReference>
<dbReference type="Pfam" id="PF01095">
    <property type="entry name" value="Pectinesterase"/>
    <property type="match status" value="2"/>
</dbReference>
<protein>
    <submittedName>
        <fullName evidence="7">Pectinesterase-like protein</fullName>
    </submittedName>
</protein>
<dbReference type="SUPFAM" id="SSF51126">
    <property type="entry name" value="Pectin lyase-like"/>
    <property type="match status" value="1"/>
</dbReference>
<gene>
    <name evidence="7" type="ORF">Tco_0841203</name>
</gene>
<evidence type="ECO:0000313" key="8">
    <source>
        <dbReference type="Proteomes" id="UP001151760"/>
    </source>
</evidence>
<dbReference type="PANTHER" id="PTHR31707">
    <property type="entry name" value="PECTINESTERASE"/>
    <property type="match status" value="1"/>
</dbReference>
<dbReference type="InterPro" id="IPR012334">
    <property type="entry name" value="Pectin_lyas_fold"/>
</dbReference>
<sequence>MGAAAEGKGFMAKSMTFRNTAGPEGEQAVALRIQSEDEVYAKGACSQRAEAGSVDFIFGEGTTVIQNSLILVRKPLQSQNILVIVADGSEKSYMIGGLVLHNYTVKMDNDLETDVDKERYEIYLG</sequence>
<accession>A0ABQ5AVR6</accession>
<proteinExistence type="predicted"/>
<comment type="caution">
    <text evidence="7">The sequence shown here is derived from an EMBL/GenBank/DDBJ whole genome shotgun (WGS) entry which is preliminary data.</text>
</comment>
<comment type="catalytic activity">
    <reaction evidence="5">
        <text>[(1-&gt;4)-alpha-D-galacturonosyl methyl ester](n) + n H2O = [(1-&gt;4)-alpha-D-galacturonosyl](n) + n methanol + n H(+)</text>
        <dbReference type="Rhea" id="RHEA:22380"/>
        <dbReference type="Rhea" id="RHEA-COMP:14570"/>
        <dbReference type="Rhea" id="RHEA-COMP:14573"/>
        <dbReference type="ChEBI" id="CHEBI:15377"/>
        <dbReference type="ChEBI" id="CHEBI:15378"/>
        <dbReference type="ChEBI" id="CHEBI:17790"/>
        <dbReference type="ChEBI" id="CHEBI:140522"/>
        <dbReference type="ChEBI" id="CHEBI:140523"/>
        <dbReference type="EC" id="3.1.1.11"/>
    </reaction>
</comment>
<dbReference type="Proteomes" id="UP001151760">
    <property type="component" value="Unassembled WGS sequence"/>
</dbReference>
<keyword evidence="2" id="KW-0378">Hydrolase</keyword>
<feature type="domain" description="Pectinesterase catalytic" evidence="6">
    <location>
        <begin position="4"/>
        <end position="42"/>
    </location>
</feature>
<evidence type="ECO:0000256" key="2">
    <source>
        <dbReference type="ARBA" id="ARBA00022801"/>
    </source>
</evidence>
<keyword evidence="3" id="KW-0063">Aspartyl esterase</keyword>
<evidence type="ECO:0000256" key="4">
    <source>
        <dbReference type="ARBA" id="ARBA00023316"/>
    </source>
</evidence>
<evidence type="ECO:0000313" key="7">
    <source>
        <dbReference type="EMBL" id="GJT06741.1"/>
    </source>
</evidence>
<evidence type="ECO:0000256" key="5">
    <source>
        <dbReference type="ARBA" id="ARBA00047928"/>
    </source>
</evidence>
<feature type="domain" description="Pectinesterase catalytic" evidence="6">
    <location>
        <begin position="51"/>
        <end position="125"/>
    </location>
</feature>
<organism evidence="7 8">
    <name type="scientific">Tanacetum coccineum</name>
    <dbReference type="NCBI Taxonomy" id="301880"/>
    <lineage>
        <taxon>Eukaryota</taxon>
        <taxon>Viridiplantae</taxon>
        <taxon>Streptophyta</taxon>
        <taxon>Embryophyta</taxon>
        <taxon>Tracheophyta</taxon>
        <taxon>Spermatophyta</taxon>
        <taxon>Magnoliopsida</taxon>
        <taxon>eudicotyledons</taxon>
        <taxon>Gunneridae</taxon>
        <taxon>Pentapetalae</taxon>
        <taxon>asterids</taxon>
        <taxon>campanulids</taxon>
        <taxon>Asterales</taxon>
        <taxon>Asteraceae</taxon>
        <taxon>Asteroideae</taxon>
        <taxon>Anthemideae</taxon>
        <taxon>Anthemidinae</taxon>
        <taxon>Tanacetum</taxon>
    </lineage>
</organism>
<dbReference type="Gene3D" id="2.160.20.10">
    <property type="entry name" value="Single-stranded right-handed beta-helix, Pectin lyase-like"/>
    <property type="match status" value="2"/>
</dbReference>
<evidence type="ECO:0000256" key="3">
    <source>
        <dbReference type="ARBA" id="ARBA00023085"/>
    </source>
</evidence>
<keyword evidence="4" id="KW-0961">Cell wall biogenesis/degradation</keyword>
<reference evidence="7" key="2">
    <citation type="submission" date="2022-01" db="EMBL/GenBank/DDBJ databases">
        <authorList>
            <person name="Yamashiro T."/>
            <person name="Shiraishi A."/>
            <person name="Satake H."/>
            <person name="Nakayama K."/>
        </authorList>
    </citation>
    <scope>NUCLEOTIDE SEQUENCE</scope>
</reference>
<evidence type="ECO:0000256" key="1">
    <source>
        <dbReference type="ARBA" id="ARBA00005184"/>
    </source>
</evidence>
<name>A0ABQ5AVR6_9ASTR</name>
<comment type="pathway">
    <text evidence="1">Glycan metabolism; pectin degradation; 2-dehydro-3-deoxy-D-gluconate from pectin: step 1/5.</text>
</comment>